<reference evidence="3 4" key="1">
    <citation type="submission" date="2024-07" db="EMBL/GenBank/DDBJ databases">
        <title>Section-level genome sequencing and comparative genomics of Aspergillus sections Usti and Cavernicolus.</title>
        <authorList>
            <consortium name="Lawrence Berkeley National Laboratory"/>
            <person name="Nybo J.L."/>
            <person name="Vesth T.C."/>
            <person name="Theobald S."/>
            <person name="Frisvad J.C."/>
            <person name="Larsen T.O."/>
            <person name="Kjaerboelling I."/>
            <person name="Rothschild-Mancinelli K."/>
            <person name="Lyhne E.K."/>
            <person name="Kogle M.E."/>
            <person name="Barry K."/>
            <person name="Clum A."/>
            <person name="Na H."/>
            <person name="Ledsgaard L."/>
            <person name="Lin J."/>
            <person name="Lipzen A."/>
            <person name="Kuo A."/>
            <person name="Riley R."/>
            <person name="Mondo S."/>
            <person name="Labutti K."/>
            <person name="Haridas S."/>
            <person name="Pangalinan J."/>
            <person name="Salamov A.A."/>
            <person name="Simmons B.A."/>
            <person name="Magnuson J.K."/>
            <person name="Chen J."/>
            <person name="Drula E."/>
            <person name="Henrissat B."/>
            <person name="Wiebenga A."/>
            <person name="Lubbers R.J."/>
            <person name="Gomes A.C."/>
            <person name="Makela M.R."/>
            <person name="Stajich J."/>
            <person name="Grigoriev I.V."/>
            <person name="Mortensen U.H."/>
            <person name="De Vries R.P."/>
            <person name="Baker S.E."/>
            <person name="Andersen M.R."/>
        </authorList>
    </citation>
    <scope>NUCLEOTIDE SEQUENCE [LARGE SCALE GENOMIC DNA]</scope>
    <source>
        <strain evidence="3 4">CBS 588.65</strain>
    </source>
</reference>
<dbReference type="Gene3D" id="3.40.50.720">
    <property type="entry name" value="NAD(P)-binding Rossmann-like Domain"/>
    <property type="match status" value="1"/>
</dbReference>
<feature type="domain" description="Alcohol dehydrogenase-like C-terminal" evidence="1">
    <location>
        <begin position="196"/>
        <end position="327"/>
    </location>
</feature>
<gene>
    <name evidence="3" type="ORF">BJX63DRAFT_25488</name>
</gene>
<organism evidence="3 4">
    <name type="scientific">Aspergillus granulosus</name>
    <dbReference type="NCBI Taxonomy" id="176169"/>
    <lineage>
        <taxon>Eukaryota</taxon>
        <taxon>Fungi</taxon>
        <taxon>Dikarya</taxon>
        <taxon>Ascomycota</taxon>
        <taxon>Pezizomycotina</taxon>
        <taxon>Eurotiomycetes</taxon>
        <taxon>Eurotiomycetidae</taxon>
        <taxon>Eurotiales</taxon>
        <taxon>Aspergillaceae</taxon>
        <taxon>Aspergillus</taxon>
        <taxon>Aspergillus subgen. Nidulantes</taxon>
    </lineage>
</organism>
<dbReference type="Pfam" id="PF08240">
    <property type="entry name" value="ADH_N"/>
    <property type="match status" value="1"/>
</dbReference>
<comment type="caution">
    <text evidence="3">The sequence shown here is derived from an EMBL/GenBank/DDBJ whole genome shotgun (WGS) entry which is preliminary data.</text>
</comment>
<dbReference type="InterPro" id="IPR036291">
    <property type="entry name" value="NAD(P)-bd_dom_sf"/>
</dbReference>
<dbReference type="InterPro" id="IPR013154">
    <property type="entry name" value="ADH-like_N"/>
</dbReference>
<evidence type="ECO:0000313" key="3">
    <source>
        <dbReference type="EMBL" id="KAL2808588.1"/>
    </source>
</evidence>
<dbReference type="InterPro" id="IPR011032">
    <property type="entry name" value="GroES-like_sf"/>
</dbReference>
<dbReference type="SUPFAM" id="SSF50129">
    <property type="entry name" value="GroES-like"/>
    <property type="match status" value="1"/>
</dbReference>
<proteinExistence type="predicted"/>
<accession>A0ABR4H1A5</accession>
<name>A0ABR4H1A5_9EURO</name>
<evidence type="ECO:0000259" key="1">
    <source>
        <dbReference type="Pfam" id="PF00107"/>
    </source>
</evidence>
<dbReference type="InterPro" id="IPR013149">
    <property type="entry name" value="ADH-like_C"/>
</dbReference>
<dbReference type="CDD" id="cd05188">
    <property type="entry name" value="MDR"/>
    <property type="match status" value="1"/>
</dbReference>
<dbReference type="Gene3D" id="3.90.180.10">
    <property type="entry name" value="Medium-chain alcohol dehydrogenases, catalytic domain"/>
    <property type="match status" value="1"/>
</dbReference>
<dbReference type="PANTHER" id="PTHR43677">
    <property type="entry name" value="SHORT-CHAIN DEHYDROGENASE/REDUCTASE"/>
    <property type="match status" value="1"/>
</dbReference>
<dbReference type="Proteomes" id="UP001610334">
    <property type="component" value="Unassembled WGS sequence"/>
</dbReference>
<protein>
    <submittedName>
        <fullName evidence="3">Chaperonin 10-like protein</fullName>
    </submittedName>
</protein>
<evidence type="ECO:0000259" key="2">
    <source>
        <dbReference type="Pfam" id="PF08240"/>
    </source>
</evidence>
<dbReference type="Pfam" id="PF00107">
    <property type="entry name" value="ADH_zinc_N"/>
    <property type="match status" value="1"/>
</dbReference>
<evidence type="ECO:0000313" key="4">
    <source>
        <dbReference type="Proteomes" id="UP001610334"/>
    </source>
</evidence>
<feature type="domain" description="Alcohol dehydrogenase-like N-terminal" evidence="2">
    <location>
        <begin position="34"/>
        <end position="146"/>
    </location>
</feature>
<dbReference type="SUPFAM" id="SSF51735">
    <property type="entry name" value="NAD(P)-binding Rossmann-fold domains"/>
    <property type="match status" value="1"/>
</dbReference>
<dbReference type="EMBL" id="JBFXLT010000108">
    <property type="protein sequence ID" value="KAL2808588.1"/>
    <property type="molecule type" value="Genomic_DNA"/>
</dbReference>
<dbReference type="PANTHER" id="PTHR43677:SF4">
    <property type="entry name" value="QUINONE OXIDOREDUCTASE-LIKE PROTEIN 2"/>
    <property type="match status" value="1"/>
</dbReference>
<keyword evidence="4" id="KW-1185">Reference proteome</keyword>
<dbReference type="InterPro" id="IPR051397">
    <property type="entry name" value="Zn-ADH-like_protein"/>
</dbReference>
<sequence>MDTTLPPQHRALVLENPGSEFQVKSLPTPQPDFGSAIVRVIAAGVLPYHRDVYDGKRPNSFPTPLVGGFGAIGHVAAVGFDATVLKPGQLVYVDCVIRARDDPYSFFLTAIYEGSSHGSKKLMRDAWRNGTFAEYVKAPLENCILLDQTRLCDNLGYSVHDLMYMAYLLVPFGGIRDIKLEAGETIIVCPATGFYGSLGVQLAVAIGARVIAMGRSEEKLAKLVEDVGGRSPGANIETVIITGDEDKDAGALRAFGAADAVLDITPAAASMSTHTKSAIKALRRGGRVSLMGSTENIAVPEIMVNNITLKGKMMYEREAIVHFVKMLERGLFPLGKNLMDTKVFPLENWKVAFDTSAEHNGVGKCVTLAPWPSS</sequence>